<keyword evidence="1" id="KW-0732">Signal</keyword>
<name>A0A813FL36_POLGL</name>
<dbReference type="Proteomes" id="UP000654075">
    <property type="component" value="Unassembled WGS sequence"/>
</dbReference>
<gene>
    <name evidence="2" type="ORF">PGLA1383_LOCUS32833</name>
</gene>
<evidence type="ECO:0000256" key="1">
    <source>
        <dbReference type="SAM" id="SignalP"/>
    </source>
</evidence>
<dbReference type="EMBL" id="CAJNNV010025565">
    <property type="protein sequence ID" value="CAE8615117.1"/>
    <property type="molecule type" value="Genomic_DNA"/>
</dbReference>
<organism evidence="2 3">
    <name type="scientific">Polarella glacialis</name>
    <name type="common">Dinoflagellate</name>
    <dbReference type="NCBI Taxonomy" id="89957"/>
    <lineage>
        <taxon>Eukaryota</taxon>
        <taxon>Sar</taxon>
        <taxon>Alveolata</taxon>
        <taxon>Dinophyceae</taxon>
        <taxon>Suessiales</taxon>
        <taxon>Suessiaceae</taxon>
        <taxon>Polarella</taxon>
    </lineage>
</organism>
<reference evidence="2" key="1">
    <citation type="submission" date="2021-02" db="EMBL/GenBank/DDBJ databases">
        <authorList>
            <person name="Dougan E. K."/>
            <person name="Rhodes N."/>
            <person name="Thang M."/>
            <person name="Chan C."/>
        </authorList>
    </citation>
    <scope>NUCLEOTIDE SEQUENCE</scope>
</reference>
<dbReference type="AlphaFoldDB" id="A0A813FL36"/>
<evidence type="ECO:0000313" key="3">
    <source>
        <dbReference type="Proteomes" id="UP000654075"/>
    </source>
</evidence>
<sequence>MVGPSCFVVMVVSAMRRPALAFLLLASPASTSSWVDFVAQLITDVKSGTPGAEWLFAQEPEQCSGPQTKRIRSLLHFTVSDWLTAKVVRGVNTTRVNISDADARYEQMLEFTLTKTLARAGCFTAQLAVDLFSAVVRGVPLGSGFPGEPGFVGDDSPIVPWYQVMASPYPIFGLAAQALRADSEDAAATKSLAWGGDRCGNFLELLPPSPFDPSPFVLTAAKFLMEPRPTETEECLLATALAVTLLMQELADLVEEHWPLAEATEIVVSLLGGTSSDFRHLEARASVFYLLDRAISCPSRVRVKSPAGVGLMLRVFPFRDHVSDQIRHFGTTHCGYLGRRGIDVEAIAAGLLANRSKILVADVGAAFGHCLLPLLVDPRVEALFVEASRSLRDLIFKSVSDMGAVGRVRIMPAWASLAGHTPGLLDVVNDEGHRSRGRQTGDPEVLLADTEAASAYPATLADVVGQAHVDLLLLYPFELCRAMSDPDVTKRPLRCAGRVAETRGMPSDLSDHNHCAFLDCQVVELGSA</sequence>
<comment type="caution">
    <text evidence="2">The sequence shown here is derived from an EMBL/GenBank/DDBJ whole genome shotgun (WGS) entry which is preliminary data.</text>
</comment>
<feature type="chain" id="PRO_5032931775" evidence="1">
    <location>
        <begin position="22"/>
        <end position="528"/>
    </location>
</feature>
<evidence type="ECO:0000313" key="2">
    <source>
        <dbReference type="EMBL" id="CAE8615117.1"/>
    </source>
</evidence>
<accession>A0A813FL36</accession>
<keyword evidence="3" id="KW-1185">Reference proteome</keyword>
<proteinExistence type="predicted"/>
<protein>
    <submittedName>
        <fullName evidence="2">Uncharacterized protein</fullName>
    </submittedName>
</protein>
<feature type="signal peptide" evidence="1">
    <location>
        <begin position="1"/>
        <end position="21"/>
    </location>
</feature>